<dbReference type="PANTHER" id="PTHR35841">
    <property type="entry name" value="PHOSPHONATES-BINDING PERIPLASMIC PROTEIN"/>
    <property type="match status" value="1"/>
</dbReference>
<dbReference type="RefSeq" id="WP_316777096.1">
    <property type="nucleotide sequence ID" value="NZ_JASMWN010000010.1"/>
</dbReference>
<organism evidence="1 2">
    <name type="scientific">Sedimentitalea todarodis</name>
    <dbReference type="NCBI Taxonomy" id="1631240"/>
    <lineage>
        <taxon>Bacteria</taxon>
        <taxon>Pseudomonadati</taxon>
        <taxon>Pseudomonadota</taxon>
        <taxon>Alphaproteobacteria</taxon>
        <taxon>Rhodobacterales</taxon>
        <taxon>Paracoccaceae</taxon>
        <taxon>Sedimentitalea</taxon>
    </lineage>
</organism>
<dbReference type="Proteomes" id="UP001255416">
    <property type="component" value="Unassembled WGS sequence"/>
</dbReference>
<proteinExistence type="predicted"/>
<name>A0ABU3VF68_9RHOB</name>
<evidence type="ECO:0000313" key="2">
    <source>
        <dbReference type="Proteomes" id="UP001255416"/>
    </source>
</evidence>
<dbReference type="SUPFAM" id="SSF53850">
    <property type="entry name" value="Periplasmic binding protein-like II"/>
    <property type="match status" value="1"/>
</dbReference>
<dbReference type="PANTHER" id="PTHR35841:SF1">
    <property type="entry name" value="PHOSPHONATES-BINDING PERIPLASMIC PROTEIN"/>
    <property type="match status" value="1"/>
</dbReference>
<accession>A0ABU3VF68</accession>
<protein>
    <submittedName>
        <fullName evidence="1">PhnD/SsuA/transferrin family substrate-binding protein</fullName>
    </submittedName>
</protein>
<reference evidence="2" key="1">
    <citation type="submission" date="2023-05" db="EMBL/GenBank/DDBJ databases">
        <title>Sedimentitalea sp. nov. JM2-8.</title>
        <authorList>
            <person name="Huang J."/>
        </authorList>
    </citation>
    <scope>NUCLEOTIDE SEQUENCE [LARGE SCALE GENOMIC DNA]</scope>
    <source>
        <strain evidence="2">KHS03</strain>
    </source>
</reference>
<dbReference type="EMBL" id="JASMWN010000010">
    <property type="protein sequence ID" value="MDU9004827.1"/>
    <property type="molecule type" value="Genomic_DNA"/>
</dbReference>
<gene>
    <name evidence="1" type="ORF">QO231_13310</name>
</gene>
<keyword evidence="2" id="KW-1185">Reference proteome</keyword>
<sequence length="244" mass="26269">MIASLGMYDMPAIQPANDRFWALIRAHLRFGPSQLSRERDPWALWQSPDLLLAQTCGMPYRTRLYQTVALIGTPDYGVTGCPPGYYNSVLVVRADAPEDRLHDFSGGTFAYNEPMSQSGWAAPMVHLNALGVSVQTLTKTGAHAASAKAVADGRADMAALDVVTWTLLQEHDPVAQQLKVIGTTTPTPGLPLITARGRDTAPLATAVRAAIHDLTPKDRAALHLRGLIDIPQATYLAVPTPPSP</sequence>
<dbReference type="Gene3D" id="3.40.190.10">
    <property type="entry name" value="Periplasmic binding protein-like II"/>
    <property type="match status" value="1"/>
</dbReference>
<comment type="caution">
    <text evidence="1">The sequence shown here is derived from an EMBL/GenBank/DDBJ whole genome shotgun (WGS) entry which is preliminary data.</text>
</comment>
<dbReference type="Pfam" id="PF12974">
    <property type="entry name" value="Phosphonate-bd"/>
    <property type="match status" value="1"/>
</dbReference>
<evidence type="ECO:0000313" key="1">
    <source>
        <dbReference type="EMBL" id="MDU9004827.1"/>
    </source>
</evidence>